<keyword evidence="4" id="KW-1185">Reference proteome</keyword>
<reference evidence="3 4" key="1">
    <citation type="journal article" date="2015" name="Sci. Rep.">
        <title>Genome of the facultative scuticociliatosis pathogen Pseudocohnilembus persalinus provides insight into its virulence through horizontal gene transfer.</title>
        <authorList>
            <person name="Xiong J."/>
            <person name="Wang G."/>
            <person name="Cheng J."/>
            <person name="Tian M."/>
            <person name="Pan X."/>
            <person name="Warren A."/>
            <person name="Jiang C."/>
            <person name="Yuan D."/>
            <person name="Miao W."/>
        </authorList>
    </citation>
    <scope>NUCLEOTIDE SEQUENCE [LARGE SCALE GENOMIC DNA]</scope>
    <source>
        <strain evidence="3">36N120E</strain>
    </source>
</reference>
<evidence type="ECO:0000313" key="3">
    <source>
        <dbReference type="EMBL" id="KRX10965.1"/>
    </source>
</evidence>
<evidence type="ECO:0000313" key="4">
    <source>
        <dbReference type="Proteomes" id="UP000054937"/>
    </source>
</evidence>
<feature type="compositionally biased region" description="Low complexity" evidence="2">
    <location>
        <begin position="381"/>
        <end position="401"/>
    </location>
</feature>
<comment type="caution">
    <text evidence="3">The sequence shown here is derived from an EMBL/GenBank/DDBJ whole genome shotgun (WGS) entry which is preliminary data.</text>
</comment>
<feature type="compositionally biased region" description="Basic and acidic residues" evidence="2">
    <location>
        <begin position="200"/>
        <end position="218"/>
    </location>
</feature>
<feature type="coiled-coil region" evidence="1">
    <location>
        <begin position="5"/>
        <end position="32"/>
    </location>
</feature>
<feature type="compositionally biased region" description="Low complexity" evidence="2">
    <location>
        <begin position="160"/>
        <end position="170"/>
    </location>
</feature>
<organism evidence="3 4">
    <name type="scientific">Pseudocohnilembus persalinus</name>
    <name type="common">Ciliate</name>
    <dbReference type="NCBI Taxonomy" id="266149"/>
    <lineage>
        <taxon>Eukaryota</taxon>
        <taxon>Sar</taxon>
        <taxon>Alveolata</taxon>
        <taxon>Ciliophora</taxon>
        <taxon>Intramacronucleata</taxon>
        <taxon>Oligohymenophorea</taxon>
        <taxon>Scuticociliatia</taxon>
        <taxon>Philasterida</taxon>
        <taxon>Pseudocohnilembidae</taxon>
        <taxon>Pseudocohnilembus</taxon>
    </lineage>
</organism>
<sequence>MEQELMESKHEINSLKNQLSKFEKEMENIKSMMFSSQKIETFNSQERQMHSPEFMIDEQQNDLKQLKNKNEIQNFSTKSNKINNIQGILEQKQEKLYDNDDNKKEKSDIQNHFDQVNINQKDQSNLFQEATPNRSNNISNFQETKIVFCKSTSGKKKQSDISQQQINSNQKFRKYSDSPSIQKNNNYLHKYKQQNQLSSAKKDSNTKDSPLLKKKEQNDQNNIYQNQKFIQQQDIQNLENNNKNSLSQIKKLFNNLDEQSQIHQNQNNVNIFSETGKHYQELQNLKVSKNQLISTLEHIIYTIKNNEELESLSQSQNSHKKSQNQQEKNIEAQIYVLKNFRTQFNRKVEEIQQEMKQLKLFKPLKISGSQDKNSYQNLTLQQKNQEQSKSSNSPIQNNLNNLNNLFKNFSNTTSNTNINNNQISYNLSNQGSYINSFYDNLAETLDFLKKSQNQNQYERHDLSFLQKQQVQNSDKKQIQIHKNDKKDPIQITENWTYDLKN</sequence>
<feature type="region of interest" description="Disordered" evidence="2">
    <location>
        <begin position="380"/>
        <end position="401"/>
    </location>
</feature>
<keyword evidence="1" id="KW-0175">Coiled coil</keyword>
<accession>A0A0V0R9L6</accession>
<dbReference type="AlphaFoldDB" id="A0A0V0R9L6"/>
<evidence type="ECO:0000256" key="2">
    <source>
        <dbReference type="SAM" id="MobiDB-lite"/>
    </source>
</evidence>
<name>A0A0V0R9L6_PSEPJ</name>
<feature type="region of interest" description="Disordered" evidence="2">
    <location>
        <begin position="152"/>
        <end position="219"/>
    </location>
</feature>
<dbReference type="InParanoid" id="A0A0V0R9L6"/>
<proteinExistence type="predicted"/>
<feature type="coiled-coil region" evidence="1">
    <location>
        <begin position="221"/>
        <end position="255"/>
    </location>
</feature>
<evidence type="ECO:0000256" key="1">
    <source>
        <dbReference type="SAM" id="Coils"/>
    </source>
</evidence>
<protein>
    <submittedName>
        <fullName evidence="3">Uncharacterized protein</fullName>
    </submittedName>
</protein>
<feature type="compositionally biased region" description="Polar residues" evidence="2">
    <location>
        <begin position="177"/>
        <end position="199"/>
    </location>
</feature>
<dbReference type="EMBL" id="LDAU01000013">
    <property type="protein sequence ID" value="KRX10965.1"/>
    <property type="molecule type" value="Genomic_DNA"/>
</dbReference>
<dbReference type="Proteomes" id="UP000054937">
    <property type="component" value="Unassembled WGS sequence"/>
</dbReference>
<gene>
    <name evidence="3" type="ORF">PPERSA_12089</name>
</gene>